<feature type="domain" description="DUF6576" evidence="9">
    <location>
        <begin position="255"/>
        <end position="283"/>
    </location>
</feature>
<evidence type="ECO:0000256" key="2">
    <source>
        <dbReference type="ARBA" id="ARBA00009045"/>
    </source>
</evidence>
<dbReference type="InterPro" id="IPR022764">
    <property type="entry name" value="Peptidase_S54_rhomboid_dom"/>
</dbReference>
<dbReference type="InterPro" id="IPR050925">
    <property type="entry name" value="Rhomboid_protease_S54"/>
</dbReference>
<evidence type="ECO:0000256" key="3">
    <source>
        <dbReference type="ARBA" id="ARBA00022692"/>
    </source>
</evidence>
<dbReference type="PANTHER" id="PTHR43731:SF14">
    <property type="entry name" value="PRESENILIN-ASSOCIATED RHOMBOID-LIKE PROTEIN, MITOCHONDRIAL"/>
    <property type="match status" value="1"/>
</dbReference>
<dbReference type="Proteomes" id="UP000239532">
    <property type="component" value="Unassembled WGS sequence"/>
</dbReference>
<dbReference type="GO" id="GO:0016020">
    <property type="term" value="C:membrane"/>
    <property type="evidence" value="ECO:0007669"/>
    <property type="project" value="UniProtKB-SubCell"/>
</dbReference>
<evidence type="ECO:0000256" key="4">
    <source>
        <dbReference type="ARBA" id="ARBA00022801"/>
    </source>
</evidence>
<feature type="transmembrane region" description="Helical" evidence="7">
    <location>
        <begin position="61"/>
        <end position="85"/>
    </location>
</feature>
<dbReference type="AlphaFoldDB" id="A0A2S9WRY7"/>
<keyword evidence="6 7" id="KW-0472">Membrane</keyword>
<dbReference type="OrthoDB" id="680602at2"/>
<feature type="domain" description="Peptidase S54 rhomboid" evidence="8">
    <location>
        <begin position="57"/>
        <end position="199"/>
    </location>
</feature>
<keyword evidence="11" id="KW-1185">Reference proteome</keyword>
<dbReference type="Pfam" id="PF01694">
    <property type="entry name" value="Rhomboid"/>
    <property type="match status" value="1"/>
</dbReference>
<dbReference type="EMBL" id="MQUC01000003">
    <property type="protein sequence ID" value="PRP66066.1"/>
    <property type="molecule type" value="Genomic_DNA"/>
</dbReference>
<comment type="subcellular location">
    <subcellularLocation>
        <location evidence="1">Membrane</location>
        <topology evidence="1">Multi-pass membrane protein</topology>
    </subcellularLocation>
</comment>
<feature type="transmembrane region" description="Helical" evidence="7">
    <location>
        <begin position="127"/>
        <end position="146"/>
    </location>
</feature>
<feature type="transmembrane region" description="Helical" evidence="7">
    <location>
        <begin position="153"/>
        <end position="176"/>
    </location>
</feature>
<comment type="similarity">
    <text evidence="2">Belongs to the peptidase S54 family.</text>
</comment>
<evidence type="ECO:0000313" key="10">
    <source>
        <dbReference type="EMBL" id="PRP66066.1"/>
    </source>
</evidence>
<dbReference type="RefSeq" id="WP_105981917.1">
    <property type="nucleotide sequence ID" value="NZ_MQUC01000003.1"/>
</dbReference>
<keyword evidence="10" id="KW-0645">Protease</keyword>
<dbReference type="PANTHER" id="PTHR43731">
    <property type="entry name" value="RHOMBOID PROTEASE"/>
    <property type="match status" value="1"/>
</dbReference>
<evidence type="ECO:0000256" key="7">
    <source>
        <dbReference type="SAM" id="Phobius"/>
    </source>
</evidence>
<evidence type="ECO:0000256" key="5">
    <source>
        <dbReference type="ARBA" id="ARBA00022989"/>
    </source>
</evidence>
<keyword evidence="5 7" id="KW-1133">Transmembrane helix</keyword>
<evidence type="ECO:0000313" key="11">
    <source>
        <dbReference type="Proteomes" id="UP000239532"/>
    </source>
</evidence>
<dbReference type="InterPro" id="IPR035952">
    <property type="entry name" value="Rhomboid-like_sf"/>
</dbReference>
<evidence type="ECO:0000259" key="8">
    <source>
        <dbReference type="Pfam" id="PF01694"/>
    </source>
</evidence>
<dbReference type="Gene3D" id="1.20.1540.10">
    <property type="entry name" value="Rhomboid-like"/>
    <property type="match status" value="1"/>
</dbReference>
<reference evidence="10 11" key="1">
    <citation type="submission" date="2016-11" db="EMBL/GenBank/DDBJ databases">
        <title>Trade-off between light-utilization and light-protection in marine flavobacteria.</title>
        <authorList>
            <person name="Kumagai Y."/>
        </authorList>
    </citation>
    <scope>NUCLEOTIDE SEQUENCE [LARGE SCALE GENOMIC DNA]</scope>
    <source>
        <strain evidence="10 11">JCM 17109</strain>
    </source>
</reference>
<feature type="transmembrane region" description="Helical" evidence="7">
    <location>
        <begin position="97"/>
        <end position="115"/>
    </location>
</feature>
<evidence type="ECO:0000256" key="6">
    <source>
        <dbReference type="ARBA" id="ARBA00023136"/>
    </source>
</evidence>
<dbReference type="InterPro" id="IPR046483">
    <property type="entry name" value="DUF6576"/>
</dbReference>
<evidence type="ECO:0000256" key="1">
    <source>
        <dbReference type="ARBA" id="ARBA00004141"/>
    </source>
</evidence>
<dbReference type="GO" id="GO:0006508">
    <property type="term" value="P:proteolysis"/>
    <property type="evidence" value="ECO:0007669"/>
    <property type="project" value="UniProtKB-KW"/>
</dbReference>
<evidence type="ECO:0000259" key="9">
    <source>
        <dbReference type="Pfam" id="PF20216"/>
    </source>
</evidence>
<proteinExistence type="inferred from homology"/>
<gene>
    <name evidence="10" type="ORF">BST86_02675</name>
</gene>
<dbReference type="GO" id="GO:0004252">
    <property type="term" value="F:serine-type endopeptidase activity"/>
    <property type="evidence" value="ECO:0007669"/>
    <property type="project" value="InterPro"/>
</dbReference>
<name>A0A2S9WRY7_9FLAO</name>
<keyword evidence="3 7" id="KW-0812">Transmembrane</keyword>
<dbReference type="SUPFAM" id="SSF144091">
    <property type="entry name" value="Rhomboid-like"/>
    <property type="match status" value="1"/>
</dbReference>
<keyword evidence="4" id="KW-0378">Hydrolase</keyword>
<organism evidence="10 11">
    <name type="scientific">Nonlabens agnitus</name>
    <dbReference type="NCBI Taxonomy" id="870484"/>
    <lineage>
        <taxon>Bacteria</taxon>
        <taxon>Pseudomonadati</taxon>
        <taxon>Bacteroidota</taxon>
        <taxon>Flavobacteriia</taxon>
        <taxon>Flavobacteriales</taxon>
        <taxon>Flavobacteriaceae</taxon>
        <taxon>Nonlabens</taxon>
    </lineage>
</organism>
<protein>
    <submittedName>
        <fullName evidence="10">Rhomboid family intramembrane serine protease</fullName>
    </submittedName>
</protein>
<sequence>MDFVDNIKLKYATLNVSGKLVAVISITTLLFWLLGLIYPPITAWFALPSRFVPAILQPWSWLTYGFLHGGIFHLLINMLVLYFTGQMMLNLFSGRQFLTLFFTGIVAGGLVFTLVSELFVGFFSNNVLVGASAGVYATLFFICSYMPETQVRLFFILNVKLKYLAIALIVFDIIAILTNNNAGGSVAHLAGAAVGYYSATRMKAGIDILEGFAGFGDSMVNLFKPKPKSAKTNRNMKTVYRNTNKTSTPKKSASDHQKRVDAILDKISASGYECLSREEKDFLFQAGKD</sequence>
<accession>A0A2S9WRY7</accession>
<comment type="caution">
    <text evidence="10">The sequence shown here is derived from an EMBL/GenBank/DDBJ whole genome shotgun (WGS) entry which is preliminary data.</text>
</comment>
<feature type="transmembrane region" description="Helical" evidence="7">
    <location>
        <begin position="20"/>
        <end position="41"/>
    </location>
</feature>
<dbReference type="Pfam" id="PF20216">
    <property type="entry name" value="DUF6576"/>
    <property type="match status" value="1"/>
</dbReference>